<dbReference type="EMBL" id="JBHTEY010000004">
    <property type="protein sequence ID" value="MFC7612782.1"/>
    <property type="molecule type" value="Genomic_DNA"/>
</dbReference>
<feature type="transmembrane region" description="Helical" evidence="1">
    <location>
        <begin position="117"/>
        <end position="137"/>
    </location>
</feature>
<proteinExistence type="predicted"/>
<feature type="transmembrane region" description="Helical" evidence="1">
    <location>
        <begin position="83"/>
        <end position="111"/>
    </location>
</feature>
<evidence type="ECO:0000313" key="2">
    <source>
        <dbReference type="EMBL" id="MFC7612782.1"/>
    </source>
</evidence>
<feature type="transmembrane region" description="Helical" evidence="1">
    <location>
        <begin position="215"/>
        <end position="234"/>
    </location>
</feature>
<dbReference type="Proteomes" id="UP001596512">
    <property type="component" value="Unassembled WGS sequence"/>
</dbReference>
<feature type="transmembrane region" description="Helical" evidence="1">
    <location>
        <begin position="174"/>
        <end position="194"/>
    </location>
</feature>
<evidence type="ECO:0000256" key="1">
    <source>
        <dbReference type="SAM" id="Phobius"/>
    </source>
</evidence>
<keyword evidence="3" id="KW-1185">Reference proteome</keyword>
<keyword evidence="1" id="KW-1133">Transmembrane helix</keyword>
<sequence length="247" mass="24738">MPQPRTAPARRRVQALLVSVALAGNNAASYLLTAIAARALSPAVFGELGALLALMVVGVVPAMGLQTVVALRVARGTTSLGRVLALGLTTTTAVTACAVALSPVVVVVLHLDGIGQALWLAASLAPLSLLGLFHGILQGADRFHRLAGMIGLEALGKAGGGLAGLALVGTTGGTIAGVVIGSTAVAAIGWVACGSPRPAKRSRGELGAVMHAAQAMLALVLLVNLDLVLARYFLTAPEAGSTRSARR</sequence>
<organism evidence="2 3">
    <name type="scientific">Actinokineospora soli</name>
    <dbReference type="NCBI Taxonomy" id="1048753"/>
    <lineage>
        <taxon>Bacteria</taxon>
        <taxon>Bacillati</taxon>
        <taxon>Actinomycetota</taxon>
        <taxon>Actinomycetes</taxon>
        <taxon>Pseudonocardiales</taxon>
        <taxon>Pseudonocardiaceae</taxon>
        <taxon>Actinokineospora</taxon>
    </lineage>
</organism>
<feature type="transmembrane region" description="Helical" evidence="1">
    <location>
        <begin position="49"/>
        <end position="71"/>
    </location>
</feature>
<keyword evidence="1" id="KW-0812">Transmembrane</keyword>
<keyword evidence="1" id="KW-0472">Membrane</keyword>
<name>A0ABW2TIF9_9PSEU</name>
<evidence type="ECO:0000313" key="3">
    <source>
        <dbReference type="Proteomes" id="UP001596512"/>
    </source>
</evidence>
<comment type="caution">
    <text evidence="2">The sequence shown here is derived from an EMBL/GenBank/DDBJ whole genome shotgun (WGS) entry which is preliminary data.</text>
</comment>
<gene>
    <name evidence="2" type="ORF">ACFQV2_03120</name>
</gene>
<evidence type="ECO:0008006" key="4">
    <source>
        <dbReference type="Google" id="ProtNLM"/>
    </source>
</evidence>
<protein>
    <recommendedName>
        <fullName evidence="4">Polysaccharide biosynthesis protein</fullName>
    </recommendedName>
</protein>
<accession>A0ABW2TIF9</accession>
<reference evidence="3" key="1">
    <citation type="journal article" date="2019" name="Int. J. Syst. Evol. Microbiol.">
        <title>The Global Catalogue of Microorganisms (GCM) 10K type strain sequencing project: providing services to taxonomists for standard genome sequencing and annotation.</title>
        <authorList>
            <consortium name="The Broad Institute Genomics Platform"/>
            <consortium name="The Broad Institute Genome Sequencing Center for Infectious Disease"/>
            <person name="Wu L."/>
            <person name="Ma J."/>
        </authorList>
    </citation>
    <scope>NUCLEOTIDE SEQUENCE [LARGE SCALE GENOMIC DNA]</scope>
    <source>
        <strain evidence="3">JCM 17695</strain>
    </source>
</reference>